<dbReference type="VEuPathDB" id="FungiDB:ACLA_046670"/>
<dbReference type="eggNOG" id="KOG1638">
    <property type="taxonomic scope" value="Eukaryota"/>
</dbReference>
<dbReference type="GeneID" id="4704434"/>
<dbReference type="EMBL" id="DS027054">
    <property type="protein sequence ID" value="EAW10201.1"/>
    <property type="molecule type" value="Genomic_DNA"/>
</dbReference>
<feature type="region of interest" description="Disordered" evidence="6">
    <location>
        <begin position="232"/>
        <end position="267"/>
    </location>
</feature>
<dbReference type="GO" id="GO:0016627">
    <property type="term" value="F:oxidoreductase activity, acting on the CH-CH group of donors"/>
    <property type="evidence" value="ECO:0007669"/>
    <property type="project" value="InterPro"/>
</dbReference>
<dbReference type="HOGENOM" id="CLU_065395_0_0_1"/>
<keyword evidence="3 7" id="KW-0812">Transmembrane</keyword>
<dbReference type="Pfam" id="PF02544">
    <property type="entry name" value="Steroid_dh"/>
    <property type="match status" value="1"/>
</dbReference>
<feature type="transmembrane region" description="Helical" evidence="7">
    <location>
        <begin position="112"/>
        <end position="131"/>
    </location>
</feature>
<comment type="similarity">
    <text evidence="2">Belongs to the steroid 5-alpha reductase family.</text>
</comment>
<dbReference type="AlphaFoldDB" id="A1CH46"/>
<keyword evidence="10" id="KW-1185">Reference proteome</keyword>
<evidence type="ECO:0000256" key="2">
    <source>
        <dbReference type="ARBA" id="ARBA00007742"/>
    </source>
</evidence>
<feature type="transmembrane region" description="Helical" evidence="7">
    <location>
        <begin position="33"/>
        <end position="53"/>
    </location>
</feature>
<dbReference type="OMA" id="PHYALEW"/>
<dbReference type="GO" id="GO:0006629">
    <property type="term" value="P:lipid metabolic process"/>
    <property type="evidence" value="ECO:0007669"/>
    <property type="project" value="InterPro"/>
</dbReference>
<dbReference type="PANTHER" id="PTHR10556">
    <property type="entry name" value="3-OXO-5-ALPHA-STEROID 4-DEHYDROGENASE"/>
    <property type="match status" value="1"/>
</dbReference>
<dbReference type="PANTHER" id="PTHR10556:SF43">
    <property type="entry name" value="STEROID 5-ALPHA-REDUCTASE DET2"/>
    <property type="match status" value="1"/>
</dbReference>
<evidence type="ECO:0000256" key="3">
    <source>
        <dbReference type="ARBA" id="ARBA00022692"/>
    </source>
</evidence>
<comment type="subcellular location">
    <subcellularLocation>
        <location evidence="1">Membrane</location>
        <topology evidence="1">Multi-pass membrane protein</topology>
    </subcellularLocation>
</comment>
<feature type="transmembrane region" description="Helical" evidence="7">
    <location>
        <begin position="138"/>
        <end position="160"/>
    </location>
</feature>
<keyword evidence="4 7" id="KW-1133">Transmembrane helix</keyword>
<evidence type="ECO:0000313" key="9">
    <source>
        <dbReference type="EMBL" id="EAW10201.1"/>
    </source>
</evidence>
<dbReference type="RefSeq" id="XP_001271627.1">
    <property type="nucleotide sequence ID" value="XM_001271626.1"/>
</dbReference>
<dbReference type="InterPro" id="IPR039357">
    <property type="entry name" value="SRD5A/TECR"/>
</dbReference>
<evidence type="ECO:0000256" key="7">
    <source>
        <dbReference type="SAM" id="Phobius"/>
    </source>
</evidence>
<evidence type="ECO:0000256" key="4">
    <source>
        <dbReference type="ARBA" id="ARBA00022989"/>
    </source>
</evidence>
<gene>
    <name evidence="9" type="ORF">ACLA_046670</name>
</gene>
<organism evidence="9 10">
    <name type="scientific">Aspergillus clavatus (strain ATCC 1007 / CBS 513.65 / DSM 816 / NCTC 3887 / NRRL 1 / QM 1276 / 107)</name>
    <dbReference type="NCBI Taxonomy" id="344612"/>
    <lineage>
        <taxon>Eukaryota</taxon>
        <taxon>Fungi</taxon>
        <taxon>Dikarya</taxon>
        <taxon>Ascomycota</taxon>
        <taxon>Pezizomycotina</taxon>
        <taxon>Eurotiomycetes</taxon>
        <taxon>Eurotiomycetidae</taxon>
        <taxon>Eurotiales</taxon>
        <taxon>Aspergillaceae</taxon>
        <taxon>Aspergillus</taxon>
        <taxon>Aspergillus subgen. Fumigati</taxon>
    </lineage>
</organism>
<feature type="transmembrane region" description="Helical" evidence="7">
    <location>
        <begin position="74"/>
        <end position="92"/>
    </location>
</feature>
<reference evidence="9 10" key="1">
    <citation type="journal article" date="2008" name="PLoS Genet.">
        <title>Genomic islands in the pathogenic filamentous fungus Aspergillus fumigatus.</title>
        <authorList>
            <person name="Fedorova N.D."/>
            <person name="Khaldi N."/>
            <person name="Joardar V.S."/>
            <person name="Maiti R."/>
            <person name="Amedeo P."/>
            <person name="Anderson M.J."/>
            <person name="Crabtree J."/>
            <person name="Silva J.C."/>
            <person name="Badger J.H."/>
            <person name="Albarraq A."/>
            <person name="Angiuoli S."/>
            <person name="Bussey H."/>
            <person name="Bowyer P."/>
            <person name="Cotty P.J."/>
            <person name="Dyer P.S."/>
            <person name="Egan A."/>
            <person name="Galens K."/>
            <person name="Fraser-Liggett C.M."/>
            <person name="Haas B.J."/>
            <person name="Inman J.M."/>
            <person name="Kent R."/>
            <person name="Lemieux S."/>
            <person name="Malavazi I."/>
            <person name="Orvis J."/>
            <person name="Roemer T."/>
            <person name="Ronning C.M."/>
            <person name="Sundaram J.P."/>
            <person name="Sutton G."/>
            <person name="Turner G."/>
            <person name="Venter J.C."/>
            <person name="White O.R."/>
            <person name="Whitty B.R."/>
            <person name="Youngman P."/>
            <person name="Wolfe K.H."/>
            <person name="Goldman G.H."/>
            <person name="Wortman J.R."/>
            <person name="Jiang B."/>
            <person name="Denning D.W."/>
            <person name="Nierman W.C."/>
        </authorList>
    </citation>
    <scope>NUCLEOTIDE SEQUENCE [LARGE SCALE GENOMIC DNA]</scope>
    <source>
        <strain evidence="10">ATCC 1007 / CBS 513.65 / DSM 816 / NCTC 3887 / NRRL 1</strain>
    </source>
</reference>
<dbReference type="KEGG" id="act:ACLA_046670"/>
<feature type="domain" description="3-oxo-5-alpha-steroid 4-dehydrogenase C-terminal" evidence="8">
    <location>
        <begin position="267"/>
        <end position="306"/>
    </location>
</feature>
<name>A1CH46_ASPCL</name>
<evidence type="ECO:0000256" key="5">
    <source>
        <dbReference type="ARBA" id="ARBA00023136"/>
    </source>
</evidence>
<dbReference type="OrthoDB" id="5788137at2759"/>
<evidence type="ECO:0000259" key="8">
    <source>
        <dbReference type="Pfam" id="PF02544"/>
    </source>
</evidence>
<feature type="compositionally biased region" description="Low complexity" evidence="6">
    <location>
        <begin position="241"/>
        <end position="267"/>
    </location>
</feature>
<feature type="transmembrane region" description="Helical" evidence="7">
    <location>
        <begin position="200"/>
        <end position="221"/>
    </location>
</feature>
<evidence type="ECO:0000256" key="1">
    <source>
        <dbReference type="ARBA" id="ARBA00004141"/>
    </source>
</evidence>
<dbReference type="STRING" id="344612.A1CH46"/>
<dbReference type="Proteomes" id="UP000006701">
    <property type="component" value="Unassembled WGS sequence"/>
</dbReference>
<proteinExistence type="inferred from homology"/>
<keyword evidence="5 7" id="KW-0472">Membrane</keyword>
<evidence type="ECO:0000256" key="6">
    <source>
        <dbReference type="SAM" id="MobiDB-lite"/>
    </source>
</evidence>
<accession>A1CH46</accession>
<protein>
    <recommendedName>
        <fullName evidence="8">3-oxo-5-alpha-steroid 4-dehydrogenase C-terminal domain-containing protein</fullName>
    </recommendedName>
</protein>
<dbReference type="PROSITE" id="PS50244">
    <property type="entry name" value="S5A_REDUCTASE"/>
    <property type="match status" value="1"/>
</dbReference>
<dbReference type="InterPro" id="IPR001104">
    <property type="entry name" value="3-oxo-5_a-steroid_4-DH_C"/>
</dbReference>
<dbReference type="GO" id="GO:0016020">
    <property type="term" value="C:membrane"/>
    <property type="evidence" value="ECO:0007669"/>
    <property type="project" value="UniProtKB-SubCell"/>
</dbReference>
<sequence>MPKAKNIMGTAFSSSWGSLPPFREFILPTPQTYTTLVNIFQYFPVFTLVQWIISWHPAGKGSYQSSWLNVPGKLGWFIMEIIGPVNLLYTLWKLPPLLNLASLPPANKLVAALYVIHYINRAIVSPLFAAPSMSPMHLSVVLMAVLFNWFNSACLAGWLVGYHIPVLGYTTDGAAAAAGPSSSTDNPLLLLPSATPYSPATHFLSSLGMVLFAAGMIGNIYSERTLFRLRREAAQKRDEQQPAPSNSNAQASSLPPKDNSSSSSSSKNKFSKVYVIPPPTGVFRSILYPHYVFEWLEWLGFALVGTAVFPGSTGHASAYALQAESGSGSGPLRLAPWLVPAAWLADQLRVPLPLPAVVFVVNAVANMLPHARWGRRWYVERFGEGAVAGRGAAVPWCSWL</sequence>
<evidence type="ECO:0000313" key="10">
    <source>
        <dbReference type="Proteomes" id="UP000006701"/>
    </source>
</evidence>